<evidence type="ECO:0000256" key="2">
    <source>
        <dbReference type="ARBA" id="ARBA00023002"/>
    </source>
</evidence>
<keyword evidence="2" id="KW-0560">Oxidoreductase</keyword>
<comment type="cofactor">
    <cofactor evidence="1">
        <name>Cu(2+)</name>
        <dbReference type="ChEBI" id="CHEBI:29036"/>
    </cofactor>
</comment>
<evidence type="ECO:0000259" key="4">
    <source>
        <dbReference type="Pfam" id="PF18132"/>
    </source>
</evidence>
<dbReference type="InterPro" id="IPR041640">
    <property type="entry name" value="Tyrosinase_C"/>
</dbReference>
<name>A0A4R8T119_9PEZI</name>
<dbReference type="InterPro" id="IPR008922">
    <property type="entry name" value="Di-copper_centre_dom_sf"/>
</dbReference>
<proteinExistence type="predicted"/>
<dbReference type="GO" id="GO:0004497">
    <property type="term" value="F:monooxygenase activity"/>
    <property type="evidence" value="ECO:0007669"/>
    <property type="project" value="UniProtKB-KW"/>
</dbReference>
<evidence type="ECO:0000256" key="3">
    <source>
        <dbReference type="ARBA" id="ARBA00023033"/>
    </source>
</evidence>
<gene>
    <name evidence="5" type="primary">T-0</name>
    <name evidence="5" type="ORF">C8034_v010965</name>
</gene>
<dbReference type="Proteomes" id="UP000295604">
    <property type="component" value="Unassembled WGS sequence"/>
</dbReference>
<reference evidence="5 6" key="1">
    <citation type="submission" date="2018-11" db="EMBL/GenBank/DDBJ databases">
        <title>Genome sequence and assembly of Colletotrichum sidae.</title>
        <authorList>
            <person name="Gan P."/>
            <person name="Shirasu K."/>
        </authorList>
    </citation>
    <scope>NUCLEOTIDE SEQUENCE [LARGE SCALE GENOMIC DNA]</scope>
    <source>
        <strain evidence="5 6">CBS 518.97</strain>
    </source>
</reference>
<protein>
    <submittedName>
        <fullName evidence="5">Tyrosinase</fullName>
    </submittedName>
</protein>
<dbReference type="AlphaFoldDB" id="A0A4R8T119"/>
<sequence length="280" mass="30267">MPQGQVQDVFSDLKPFYANTSGAFWNAAMARDTLPFGYTYAETAPASGDGKPGNQAKLIASINKLYGLSSPSNLIQERARSSQQVDQFGEGSTGVSAWFKQPTHGFSKNADFASKVITGDNFYTEWIANIRVKNGALNGSFAIHLFLGEAPQEPTLWSTASNLVGSMNVFAMKNMGSGSEVSGTVPLTSALTHAISAGRLAGLDPAATEPYLRGCLEVRVAGETEAQVDVKSVTNLHIHIASAQVRAANNEWELPKWGPVTERFYFLNERPRVRGLCMTR</sequence>
<dbReference type="Pfam" id="PF18132">
    <property type="entry name" value="Tyrosinase_C"/>
    <property type="match status" value="1"/>
</dbReference>
<evidence type="ECO:0000313" key="5">
    <source>
        <dbReference type="EMBL" id="TEA10041.1"/>
    </source>
</evidence>
<accession>A0A4R8T119</accession>
<dbReference type="Gene3D" id="1.10.1280.10">
    <property type="entry name" value="Di-copper center containing domain from catechol oxidase"/>
    <property type="match status" value="1"/>
</dbReference>
<evidence type="ECO:0000256" key="1">
    <source>
        <dbReference type="ARBA" id="ARBA00001973"/>
    </source>
</evidence>
<dbReference type="EMBL" id="QAPF01000724">
    <property type="protein sequence ID" value="TEA10041.1"/>
    <property type="molecule type" value="Genomic_DNA"/>
</dbReference>
<dbReference type="Gene3D" id="2.60.310.20">
    <property type="match status" value="1"/>
</dbReference>
<feature type="domain" description="Tyrosinase C-terminal" evidence="4">
    <location>
        <begin position="125"/>
        <end position="240"/>
    </location>
</feature>
<organism evidence="5 6">
    <name type="scientific">Colletotrichum sidae</name>
    <dbReference type="NCBI Taxonomy" id="1347389"/>
    <lineage>
        <taxon>Eukaryota</taxon>
        <taxon>Fungi</taxon>
        <taxon>Dikarya</taxon>
        <taxon>Ascomycota</taxon>
        <taxon>Pezizomycotina</taxon>
        <taxon>Sordariomycetes</taxon>
        <taxon>Hypocreomycetidae</taxon>
        <taxon>Glomerellales</taxon>
        <taxon>Glomerellaceae</taxon>
        <taxon>Colletotrichum</taxon>
        <taxon>Colletotrichum orbiculare species complex</taxon>
    </lineage>
</organism>
<keyword evidence="6" id="KW-1185">Reference proteome</keyword>
<comment type="caution">
    <text evidence="5">The sequence shown here is derived from an EMBL/GenBank/DDBJ whole genome shotgun (WGS) entry which is preliminary data.</text>
</comment>
<keyword evidence="3" id="KW-0503">Monooxygenase</keyword>
<evidence type="ECO:0000313" key="6">
    <source>
        <dbReference type="Proteomes" id="UP000295604"/>
    </source>
</evidence>